<organism evidence="4 5">
    <name type="scientific">Paraglaciecola mesophila</name>
    <dbReference type="NCBI Taxonomy" id="197222"/>
    <lineage>
        <taxon>Bacteria</taxon>
        <taxon>Pseudomonadati</taxon>
        <taxon>Pseudomonadota</taxon>
        <taxon>Gammaproteobacteria</taxon>
        <taxon>Alteromonadales</taxon>
        <taxon>Alteromonadaceae</taxon>
        <taxon>Paraglaciecola</taxon>
    </lineage>
</organism>
<protein>
    <recommendedName>
        <fullName evidence="3">VOC domain-containing protein</fullName>
    </recommendedName>
</protein>
<evidence type="ECO:0000313" key="4">
    <source>
        <dbReference type="EMBL" id="QHJ09951.1"/>
    </source>
</evidence>
<dbReference type="PROSITE" id="PS51819">
    <property type="entry name" value="VOC"/>
    <property type="match status" value="1"/>
</dbReference>
<evidence type="ECO:0000256" key="2">
    <source>
        <dbReference type="SAM" id="SignalP"/>
    </source>
</evidence>
<dbReference type="AlphaFoldDB" id="A0A857JG52"/>
<keyword evidence="5" id="KW-1185">Reference proteome</keyword>
<feature type="domain" description="VOC" evidence="3">
    <location>
        <begin position="37"/>
        <end position="162"/>
    </location>
</feature>
<evidence type="ECO:0000259" key="3">
    <source>
        <dbReference type="PROSITE" id="PS51819"/>
    </source>
</evidence>
<proteinExistence type="predicted"/>
<dbReference type="OrthoDB" id="2613830at2"/>
<dbReference type="PANTHER" id="PTHR36113:SF6">
    <property type="entry name" value="FOSFOMYCIN RESISTANCE PROTEIN FOSX"/>
    <property type="match status" value="1"/>
</dbReference>
<keyword evidence="1" id="KW-0479">Metal-binding</keyword>
<dbReference type="KEGG" id="pmes:FX988_00159"/>
<evidence type="ECO:0000256" key="1">
    <source>
        <dbReference type="ARBA" id="ARBA00022723"/>
    </source>
</evidence>
<name>A0A857JG52_9ALTE</name>
<dbReference type="InterPro" id="IPR004360">
    <property type="entry name" value="Glyas_Fos-R_dOase_dom"/>
</dbReference>
<dbReference type="SUPFAM" id="SSF54593">
    <property type="entry name" value="Glyoxalase/Bleomycin resistance protein/Dihydroxybiphenyl dioxygenase"/>
    <property type="match status" value="1"/>
</dbReference>
<dbReference type="GO" id="GO:0046872">
    <property type="term" value="F:metal ion binding"/>
    <property type="evidence" value="ECO:0007669"/>
    <property type="project" value="UniProtKB-KW"/>
</dbReference>
<dbReference type="InterPro" id="IPR051332">
    <property type="entry name" value="Fosfomycin_Res_Enzymes"/>
</dbReference>
<dbReference type="RefSeq" id="WP_160177891.1">
    <property type="nucleotide sequence ID" value="NZ_CP047656.1"/>
</dbReference>
<dbReference type="Pfam" id="PF00903">
    <property type="entry name" value="Glyoxalase"/>
    <property type="match status" value="1"/>
</dbReference>
<dbReference type="Gene3D" id="3.10.180.10">
    <property type="entry name" value="2,3-Dihydroxybiphenyl 1,2-Dioxygenase, domain 1"/>
    <property type="match status" value="1"/>
</dbReference>
<sequence length="166" mass="18596">MKRFLLGVGLGVFFSGSTLVHAQEPRQMQAQERSVQGVDHVGLAVSNLQASERFFTQYAGFHVLSRDEDYPSVFLSNDSVVITLWRVTDPSTAVAFDRKHNIGLHHLALRVSSEATLNALHETLSQDKQVKIEFAPELAGKGPSKHMMVYEPSGNRIEFIYRAVQR</sequence>
<dbReference type="InterPro" id="IPR037523">
    <property type="entry name" value="VOC_core"/>
</dbReference>
<keyword evidence="2" id="KW-0732">Signal</keyword>
<dbReference type="Proteomes" id="UP000464524">
    <property type="component" value="Chromosome"/>
</dbReference>
<evidence type="ECO:0000313" key="5">
    <source>
        <dbReference type="Proteomes" id="UP000464524"/>
    </source>
</evidence>
<feature type="signal peptide" evidence="2">
    <location>
        <begin position="1"/>
        <end position="22"/>
    </location>
</feature>
<reference evidence="4 5" key="1">
    <citation type="submission" date="2019-12" db="EMBL/GenBank/DDBJ databases">
        <title>Genome sequencing and assembly of endphytes of Porphyra tenera.</title>
        <authorList>
            <person name="Park J.M."/>
            <person name="Shin R."/>
            <person name="Jo S.H."/>
        </authorList>
    </citation>
    <scope>NUCLEOTIDE SEQUENCE [LARGE SCALE GENOMIC DNA]</scope>
    <source>
        <strain evidence="4 5">GPM4</strain>
    </source>
</reference>
<dbReference type="EMBL" id="CP047656">
    <property type="protein sequence ID" value="QHJ09951.1"/>
    <property type="molecule type" value="Genomic_DNA"/>
</dbReference>
<dbReference type="InterPro" id="IPR029068">
    <property type="entry name" value="Glyas_Bleomycin-R_OHBP_Dase"/>
</dbReference>
<feature type="chain" id="PRO_5032742698" description="VOC domain-containing protein" evidence="2">
    <location>
        <begin position="23"/>
        <end position="166"/>
    </location>
</feature>
<accession>A0A857JG52</accession>
<gene>
    <name evidence="4" type="ORF">FX988_00159</name>
</gene>
<dbReference type="PANTHER" id="PTHR36113">
    <property type="entry name" value="LYASE, PUTATIVE-RELATED-RELATED"/>
    <property type="match status" value="1"/>
</dbReference>